<dbReference type="Pfam" id="PF01451">
    <property type="entry name" value="LMWPc"/>
    <property type="match status" value="1"/>
</dbReference>
<comment type="caution">
    <text evidence="3">The sequence shown here is derived from an EMBL/GenBank/DDBJ whole genome shotgun (WGS) entry which is preliminary data.</text>
</comment>
<dbReference type="SMART" id="SM00226">
    <property type="entry name" value="LMWPc"/>
    <property type="match status" value="1"/>
</dbReference>
<dbReference type="PANTHER" id="PTHR11717">
    <property type="entry name" value="LOW MOLECULAR WEIGHT PROTEIN TYROSINE PHOSPHATASE"/>
    <property type="match status" value="1"/>
</dbReference>
<reference evidence="3 4" key="1">
    <citation type="submission" date="2018-06" db="EMBL/GenBank/DDBJ databases">
        <title>Whole genome sequencing of a novel hydrocarbon degrading bacterial strain, PW21 isolated from oil contaminated produced water sample.</title>
        <authorList>
            <person name="Nagkirti P."/>
            <person name="Shaikh A."/>
            <person name="Gowdaman V."/>
            <person name="Engineer A.E."/>
            <person name="Dagar S."/>
            <person name="Dhakephalkar P.K."/>
        </authorList>
    </citation>
    <scope>NUCLEOTIDE SEQUENCE [LARGE SCALE GENOMIC DNA]</scope>
    <source>
        <strain evidence="3 4">PW21</strain>
    </source>
</reference>
<dbReference type="PANTHER" id="PTHR11717:SF7">
    <property type="entry name" value="LOW MOLECULAR WEIGHT PHOSPHOTYROSINE PROTEIN PHOSPHATASE"/>
    <property type="match status" value="1"/>
</dbReference>
<dbReference type="SUPFAM" id="SSF52788">
    <property type="entry name" value="Phosphotyrosine protein phosphatases I"/>
    <property type="match status" value="1"/>
</dbReference>
<dbReference type="EC" id="3.1.3.48" evidence="1"/>
<accession>A0A2W5WTR4</accession>
<dbReference type="AlphaFoldDB" id="A0A2W5WTR4"/>
<dbReference type="GO" id="GO:0004725">
    <property type="term" value="F:protein tyrosine phosphatase activity"/>
    <property type="evidence" value="ECO:0007669"/>
    <property type="project" value="UniProtKB-EC"/>
</dbReference>
<evidence type="ECO:0000259" key="2">
    <source>
        <dbReference type="SMART" id="SM00226"/>
    </source>
</evidence>
<protein>
    <recommendedName>
        <fullName evidence="1">protein-tyrosine-phosphatase</fullName>
        <ecNumber evidence="1">3.1.3.48</ecNumber>
    </recommendedName>
</protein>
<keyword evidence="4" id="KW-1185">Reference proteome</keyword>
<feature type="domain" description="Phosphotyrosine protein phosphatase I" evidence="2">
    <location>
        <begin position="5"/>
        <end position="120"/>
    </location>
</feature>
<sequence>MAAPASVLFVCTGNVCRSPAAELLLRDLLLRRGADDVAVSSAGTHALVGAGVAGPTATLLRQLGVDASGFRARQLRPQDVGAADLVVTMTREQRAAVVRAEPRAVRRTFTLLELATLVQADVEPGSRGGPARGPAPTTGWAQLPAVATANRGLCLGRLDDVDVTDPYRRPERVHRQVLATVAAAVETVARAVPPAGSR</sequence>
<evidence type="ECO:0000313" key="3">
    <source>
        <dbReference type="EMBL" id="PZR54262.1"/>
    </source>
</evidence>
<proteinExistence type="predicted"/>
<evidence type="ECO:0000256" key="1">
    <source>
        <dbReference type="ARBA" id="ARBA00013064"/>
    </source>
</evidence>
<dbReference type="Proteomes" id="UP000248783">
    <property type="component" value="Unassembled WGS sequence"/>
</dbReference>
<dbReference type="InterPro" id="IPR023485">
    <property type="entry name" value="Ptyr_pPase"/>
</dbReference>
<gene>
    <name evidence="3" type="ORF">DNL40_04945</name>
</gene>
<dbReference type="InterPro" id="IPR036196">
    <property type="entry name" value="Ptyr_pPase_sf"/>
</dbReference>
<evidence type="ECO:0000313" key="4">
    <source>
        <dbReference type="Proteomes" id="UP000248783"/>
    </source>
</evidence>
<dbReference type="Gene3D" id="3.40.50.2300">
    <property type="match status" value="1"/>
</dbReference>
<organism evidence="3 4">
    <name type="scientific">Xylanimonas oleitrophica</name>
    <dbReference type="NCBI Taxonomy" id="2607479"/>
    <lineage>
        <taxon>Bacteria</taxon>
        <taxon>Bacillati</taxon>
        <taxon>Actinomycetota</taxon>
        <taxon>Actinomycetes</taxon>
        <taxon>Micrococcales</taxon>
        <taxon>Promicromonosporaceae</taxon>
        <taxon>Xylanimonas</taxon>
    </lineage>
</organism>
<dbReference type="InterPro" id="IPR050438">
    <property type="entry name" value="LMW_PTPase"/>
</dbReference>
<dbReference type="RefSeq" id="WP_111250119.1">
    <property type="nucleotide sequence ID" value="NZ_QKWH01000002.1"/>
</dbReference>
<dbReference type="EMBL" id="QKWH01000002">
    <property type="protein sequence ID" value="PZR54262.1"/>
    <property type="molecule type" value="Genomic_DNA"/>
</dbReference>
<name>A0A2W5WTR4_9MICO</name>